<dbReference type="OrthoDB" id="185373at2759"/>
<dbReference type="Proteomes" id="UP000626092">
    <property type="component" value="Unassembled WGS sequence"/>
</dbReference>
<comment type="caution">
    <text evidence="2">The sequence shown here is derived from an EMBL/GenBank/DDBJ whole genome shotgun (WGS) entry which is preliminary data.</text>
</comment>
<sequence>MSSPLDSMNLIDRLEQITVDSTEHLIVSPDDWPHGLTTSDCFVPTHFTLASVFRACGVLVDVDYGRECHGVAIKIGLDKNLFVAKALLCMYAKCRCIEDSIRAFGDLPIPNEVSFTTMMGILAESDQVEEAFKTKEANSVSLVTSEAYGFPRSIHEHQIHGLSVKLGFERDLHLTNSLLDMYAKNGDMASAEI</sequence>
<evidence type="ECO:0000313" key="3">
    <source>
        <dbReference type="Proteomes" id="UP000626092"/>
    </source>
</evidence>
<protein>
    <recommendedName>
        <fullName evidence="4">Pentatricopeptide repeat-containing protein</fullName>
    </recommendedName>
</protein>
<dbReference type="GO" id="GO:0003723">
    <property type="term" value="F:RNA binding"/>
    <property type="evidence" value="ECO:0007669"/>
    <property type="project" value="InterPro"/>
</dbReference>
<organism evidence="2 3">
    <name type="scientific">Rhododendron simsii</name>
    <name type="common">Sims's rhododendron</name>
    <dbReference type="NCBI Taxonomy" id="118357"/>
    <lineage>
        <taxon>Eukaryota</taxon>
        <taxon>Viridiplantae</taxon>
        <taxon>Streptophyta</taxon>
        <taxon>Embryophyta</taxon>
        <taxon>Tracheophyta</taxon>
        <taxon>Spermatophyta</taxon>
        <taxon>Magnoliopsida</taxon>
        <taxon>eudicotyledons</taxon>
        <taxon>Gunneridae</taxon>
        <taxon>Pentapetalae</taxon>
        <taxon>asterids</taxon>
        <taxon>Ericales</taxon>
        <taxon>Ericaceae</taxon>
        <taxon>Ericoideae</taxon>
        <taxon>Rhodoreae</taxon>
        <taxon>Rhododendron</taxon>
    </lineage>
</organism>
<evidence type="ECO:0008006" key="4">
    <source>
        <dbReference type="Google" id="ProtNLM"/>
    </source>
</evidence>
<gene>
    <name evidence="2" type="ORF">RHSIM_Rhsim05G0128800</name>
</gene>
<evidence type="ECO:0000313" key="2">
    <source>
        <dbReference type="EMBL" id="KAF7143315.1"/>
    </source>
</evidence>
<dbReference type="PANTHER" id="PTHR47926">
    <property type="entry name" value="PENTATRICOPEPTIDE REPEAT-CONTAINING PROTEIN"/>
    <property type="match status" value="1"/>
</dbReference>
<keyword evidence="1" id="KW-0677">Repeat</keyword>
<dbReference type="EMBL" id="WJXA01000005">
    <property type="protein sequence ID" value="KAF7143315.1"/>
    <property type="molecule type" value="Genomic_DNA"/>
</dbReference>
<dbReference type="InterPro" id="IPR046960">
    <property type="entry name" value="PPR_At4g14850-like_plant"/>
</dbReference>
<name>A0A834GWZ7_RHOSS</name>
<dbReference type="GO" id="GO:0009451">
    <property type="term" value="P:RNA modification"/>
    <property type="evidence" value="ECO:0007669"/>
    <property type="project" value="InterPro"/>
</dbReference>
<dbReference type="AlphaFoldDB" id="A0A834GWZ7"/>
<keyword evidence="3" id="KW-1185">Reference proteome</keyword>
<dbReference type="InterPro" id="IPR011990">
    <property type="entry name" value="TPR-like_helical_dom_sf"/>
</dbReference>
<proteinExistence type="predicted"/>
<evidence type="ECO:0000256" key="1">
    <source>
        <dbReference type="ARBA" id="ARBA00022737"/>
    </source>
</evidence>
<dbReference type="InterPro" id="IPR002885">
    <property type="entry name" value="PPR_rpt"/>
</dbReference>
<dbReference type="Gene3D" id="1.25.40.10">
    <property type="entry name" value="Tetratricopeptide repeat domain"/>
    <property type="match status" value="1"/>
</dbReference>
<dbReference type="Pfam" id="PF01535">
    <property type="entry name" value="PPR"/>
    <property type="match status" value="2"/>
</dbReference>
<accession>A0A834GWZ7</accession>
<reference evidence="2" key="1">
    <citation type="submission" date="2019-11" db="EMBL/GenBank/DDBJ databases">
        <authorList>
            <person name="Liu Y."/>
            <person name="Hou J."/>
            <person name="Li T.-Q."/>
            <person name="Guan C.-H."/>
            <person name="Wu X."/>
            <person name="Wu H.-Z."/>
            <person name="Ling F."/>
            <person name="Zhang R."/>
            <person name="Shi X.-G."/>
            <person name="Ren J.-P."/>
            <person name="Chen E.-F."/>
            <person name="Sun J.-M."/>
        </authorList>
    </citation>
    <scope>NUCLEOTIDE SEQUENCE</scope>
    <source>
        <strain evidence="2">Adult_tree_wgs_1</strain>
        <tissue evidence="2">Leaves</tissue>
    </source>
</reference>